<accession>A0AAI9TVM0</accession>
<evidence type="ECO:0000313" key="2">
    <source>
        <dbReference type="Proteomes" id="UP001239213"/>
    </source>
</evidence>
<proteinExistence type="predicted"/>
<organism evidence="1 2">
    <name type="scientific">Colletotrichum cuscutae</name>
    <dbReference type="NCBI Taxonomy" id="1209917"/>
    <lineage>
        <taxon>Eukaryota</taxon>
        <taxon>Fungi</taxon>
        <taxon>Dikarya</taxon>
        <taxon>Ascomycota</taxon>
        <taxon>Pezizomycotina</taxon>
        <taxon>Sordariomycetes</taxon>
        <taxon>Hypocreomycetidae</taxon>
        <taxon>Glomerellales</taxon>
        <taxon>Glomerellaceae</taxon>
        <taxon>Colletotrichum</taxon>
        <taxon>Colletotrichum acutatum species complex</taxon>
    </lineage>
</organism>
<dbReference type="Proteomes" id="UP001239213">
    <property type="component" value="Unassembled WGS sequence"/>
</dbReference>
<evidence type="ECO:0000313" key="1">
    <source>
        <dbReference type="EMBL" id="KAK1446654.1"/>
    </source>
</evidence>
<reference evidence="1" key="1">
    <citation type="submission" date="2016-11" db="EMBL/GenBank/DDBJ databases">
        <title>The genome sequence of Colletotrichum cuscutae.</title>
        <authorList>
            <person name="Baroncelli R."/>
        </authorList>
    </citation>
    <scope>NUCLEOTIDE SEQUENCE</scope>
    <source>
        <strain evidence="1">IMI 304802</strain>
    </source>
</reference>
<gene>
    <name evidence="1" type="ORF">CCUS01_12287</name>
</gene>
<dbReference type="AlphaFoldDB" id="A0AAI9TVM0"/>
<comment type="caution">
    <text evidence="1">The sequence shown here is derived from an EMBL/GenBank/DDBJ whole genome shotgun (WGS) entry which is preliminary data.</text>
</comment>
<sequence>MEQSAGAVPEMLDSKAHNLMLGSLDRSTLAALLITLELTGCLIASTRQIWDTWVVPSSIQAAFKAMLVIGSYLRLNNMAEGIEMAKTTRAGMKRRKDQRQVYFAAFKLSRTNSFSDLRMLGLHNKQPELNLGCLIILPIESHIGNLADPGNSTLAIISANVGSKNVLPRMLFSINNLNIFKSDCITVFNSQNLLQVSKCVSPSSVEAEKRQLSAVGISLENLRGDDLNHSSSKNTSRLLFRYANYDVRSLTPSRHIAPIRVLSLCVQIRLPKVEKVDADRCKYRLDLSTSFFILSPCLVQQLVHFLSPWCMNCTVYLDSELSVPPKEICVPEKKGYAPNKPHVLNKPNYMNLHGCIGPSFNTLGIAWRLTRFVESLAF</sequence>
<keyword evidence="2" id="KW-1185">Reference proteome</keyword>
<name>A0AAI9TVM0_9PEZI</name>
<dbReference type="EMBL" id="MPDP01000317">
    <property type="protein sequence ID" value="KAK1446654.1"/>
    <property type="molecule type" value="Genomic_DNA"/>
</dbReference>
<protein>
    <submittedName>
        <fullName evidence="1">Uncharacterized protein</fullName>
    </submittedName>
</protein>